<sequence>MHRYYFIRTALLWLLMLCLCTLGGASLFAIDGPLIPPASDAPGPAPRKSEPLFPSLYLNETLQTLSVQEQALPYSVPSYEEYIRQQRRITDYQSILLNNDILAFYGHPLSKRMGILGIYPIDELYVRLKQLGQEYDTLNGDRGLKLAFYIIYGTVWPEGEIGYLRESVLKQYIEFALQNDILVFIDHQIGRYGVVDSLKKMLPYLRYPNVHLALDPEWRTTMPMKEIGSVTAQEINQAQEAMEAYMLANDIPGERMLVIHQFNWKMIQQREQVRTDFARVRLVHCADGFGAPAVKRASYDFNALAKNMPVKAFKLFFKSGVPGAGFDEPLLSPAQVLKLEPRPYLVMYQ</sequence>
<evidence type="ECO:0000313" key="1">
    <source>
        <dbReference type="EMBL" id="HFH27942.1"/>
    </source>
</evidence>
<organism evidence="1">
    <name type="scientific">Gracilinema caldarium</name>
    <dbReference type="NCBI Taxonomy" id="215591"/>
    <lineage>
        <taxon>Bacteria</taxon>
        <taxon>Pseudomonadati</taxon>
        <taxon>Spirochaetota</taxon>
        <taxon>Spirochaetia</taxon>
        <taxon>Spirochaetales</taxon>
        <taxon>Breznakiellaceae</taxon>
        <taxon>Gracilinema</taxon>
    </lineage>
</organism>
<comment type="caution">
    <text evidence="1">The sequence shown here is derived from an EMBL/GenBank/DDBJ whole genome shotgun (WGS) entry which is preliminary data.</text>
</comment>
<accession>A0A7C3I4Q0</accession>
<gene>
    <name evidence="1" type="ORF">ENS59_00275</name>
</gene>
<proteinExistence type="predicted"/>
<dbReference type="EMBL" id="DSVL01000007">
    <property type="protein sequence ID" value="HFH27942.1"/>
    <property type="molecule type" value="Genomic_DNA"/>
</dbReference>
<reference evidence="1" key="1">
    <citation type="journal article" date="2020" name="mSystems">
        <title>Genome- and Community-Level Interaction Insights into Carbon Utilization and Element Cycling Functions of Hydrothermarchaeota in Hydrothermal Sediment.</title>
        <authorList>
            <person name="Zhou Z."/>
            <person name="Liu Y."/>
            <person name="Xu W."/>
            <person name="Pan J."/>
            <person name="Luo Z.H."/>
            <person name="Li M."/>
        </authorList>
    </citation>
    <scope>NUCLEOTIDE SEQUENCE [LARGE SCALE GENOMIC DNA]</scope>
    <source>
        <strain evidence="1">SpSt-503</strain>
    </source>
</reference>
<name>A0A7C3I4Q0_9SPIR</name>
<protein>
    <submittedName>
        <fullName evidence="1">Uncharacterized protein</fullName>
    </submittedName>
</protein>
<dbReference type="AlphaFoldDB" id="A0A7C3I4Q0"/>